<name>A0A815CAH7_ADIRI</name>
<dbReference type="Proteomes" id="UP000663828">
    <property type="component" value="Unassembled WGS sequence"/>
</dbReference>
<evidence type="ECO:0000313" key="3">
    <source>
        <dbReference type="Proteomes" id="UP000663828"/>
    </source>
</evidence>
<feature type="region of interest" description="Disordered" evidence="1">
    <location>
        <begin position="37"/>
        <end position="118"/>
    </location>
</feature>
<comment type="caution">
    <text evidence="2">The sequence shown here is derived from an EMBL/GenBank/DDBJ whole genome shotgun (WGS) entry which is preliminary data.</text>
</comment>
<dbReference type="EMBL" id="CAJNOR010002346">
    <property type="protein sequence ID" value="CAF1281379.1"/>
    <property type="molecule type" value="Genomic_DNA"/>
</dbReference>
<reference evidence="2" key="1">
    <citation type="submission" date="2021-02" db="EMBL/GenBank/DDBJ databases">
        <authorList>
            <person name="Nowell W R."/>
        </authorList>
    </citation>
    <scope>NUCLEOTIDE SEQUENCE</scope>
</reference>
<gene>
    <name evidence="2" type="ORF">XAT740_LOCUS27835</name>
</gene>
<feature type="compositionally biased region" description="Basic and acidic residues" evidence="1">
    <location>
        <begin position="101"/>
        <end position="111"/>
    </location>
</feature>
<dbReference type="AlphaFoldDB" id="A0A815CAH7"/>
<proteinExistence type="predicted"/>
<evidence type="ECO:0000313" key="2">
    <source>
        <dbReference type="EMBL" id="CAF1281379.1"/>
    </source>
</evidence>
<organism evidence="2 3">
    <name type="scientific">Adineta ricciae</name>
    <name type="common">Rotifer</name>
    <dbReference type="NCBI Taxonomy" id="249248"/>
    <lineage>
        <taxon>Eukaryota</taxon>
        <taxon>Metazoa</taxon>
        <taxon>Spiralia</taxon>
        <taxon>Gnathifera</taxon>
        <taxon>Rotifera</taxon>
        <taxon>Eurotatoria</taxon>
        <taxon>Bdelloidea</taxon>
        <taxon>Adinetida</taxon>
        <taxon>Adinetidae</taxon>
        <taxon>Adineta</taxon>
    </lineage>
</organism>
<accession>A0A815CAH7</accession>
<protein>
    <submittedName>
        <fullName evidence="2">Uncharacterized protein</fullName>
    </submittedName>
</protein>
<sequence>MNTLSMPIRYVTPPAPSISVHIKQVHRSDGKIRQYSIGSGVGQQRNSQDSHTKPIGTPPVFTGNLTNGFRLGSRRKVSDRKQSNVATRYRDTPSDPPATKCRKEYPSDRIRPSFRRKG</sequence>
<keyword evidence="3" id="KW-1185">Reference proteome</keyword>
<evidence type="ECO:0000256" key="1">
    <source>
        <dbReference type="SAM" id="MobiDB-lite"/>
    </source>
</evidence>